<accession>A0AAN8UHW3</accession>
<dbReference type="PANTHER" id="PTHR33881:SF10">
    <property type="entry name" value="SLIT HOMOLOG 2 PROTEIN-LIKE"/>
    <property type="match status" value="1"/>
</dbReference>
<protein>
    <recommendedName>
        <fullName evidence="4">EGF-like domain-containing protein</fullName>
    </recommendedName>
</protein>
<sequence length="227" mass="24556">MQMASPGTVTLLALLIMVVLPMTALGTNSSTHFLDILCNEVNCGKGTCQVDLAQPFGYTCQCQTGWKRTRLDSDDGFLFLPCVIPNCTLDYSCMPAAPPTPTPLFPYYYSVFDPCYWVYCGDGACTKIGPYVHSCQCDSGYYNLLNISVYPCYSDCAIGSDCSNLGIKVASSSSTPGTGNDSNYGKINSSINSYFSKKISSQLNPAGDVPRDDSVVNHYVYSPEKLG</sequence>
<name>A0AAN8UHW3_9MAGN</name>
<gene>
    <name evidence="2" type="ORF">RJ641_023504</name>
</gene>
<proteinExistence type="predicted"/>
<feature type="signal peptide" evidence="1">
    <location>
        <begin position="1"/>
        <end position="26"/>
    </location>
</feature>
<dbReference type="Proteomes" id="UP001370490">
    <property type="component" value="Unassembled WGS sequence"/>
</dbReference>
<feature type="chain" id="PRO_5042864040" description="EGF-like domain-containing protein" evidence="1">
    <location>
        <begin position="27"/>
        <end position="227"/>
    </location>
</feature>
<organism evidence="2 3">
    <name type="scientific">Dillenia turbinata</name>
    <dbReference type="NCBI Taxonomy" id="194707"/>
    <lineage>
        <taxon>Eukaryota</taxon>
        <taxon>Viridiplantae</taxon>
        <taxon>Streptophyta</taxon>
        <taxon>Embryophyta</taxon>
        <taxon>Tracheophyta</taxon>
        <taxon>Spermatophyta</taxon>
        <taxon>Magnoliopsida</taxon>
        <taxon>eudicotyledons</taxon>
        <taxon>Gunneridae</taxon>
        <taxon>Pentapetalae</taxon>
        <taxon>Dilleniales</taxon>
        <taxon>Dilleniaceae</taxon>
        <taxon>Dillenia</taxon>
    </lineage>
</organism>
<dbReference type="EMBL" id="JBAMMX010000028">
    <property type="protein sequence ID" value="KAK6911411.1"/>
    <property type="molecule type" value="Genomic_DNA"/>
</dbReference>
<reference evidence="2 3" key="1">
    <citation type="submission" date="2023-12" db="EMBL/GenBank/DDBJ databases">
        <title>A high-quality genome assembly for Dillenia turbinata (Dilleniales).</title>
        <authorList>
            <person name="Chanderbali A."/>
        </authorList>
    </citation>
    <scope>NUCLEOTIDE SEQUENCE [LARGE SCALE GENOMIC DNA]</scope>
    <source>
        <strain evidence="2">LSX21</strain>
        <tissue evidence="2">Leaf</tissue>
    </source>
</reference>
<evidence type="ECO:0000313" key="2">
    <source>
        <dbReference type="EMBL" id="KAK6911411.1"/>
    </source>
</evidence>
<keyword evidence="3" id="KW-1185">Reference proteome</keyword>
<evidence type="ECO:0000256" key="1">
    <source>
        <dbReference type="SAM" id="SignalP"/>
    </source>
</evidence>
<evidence type="ECO:0008006" key="4">
    <source>
        <dbReference type="Google" id="ProtNLM"/>
    </source>
</evidence>
<keyword evidence="1" id="KW-0732">Signal</keyword>
<dbReference type="PANTHER" id="PTHR33881">
    <property type="entry name" value="NEUROGENIC LOCUS NOTCH-LIKE PROTEIN"/>
    <property type="match status" value="1"/>
</dbReference>
<comment type="caution">
    <text evidence="2">The sequence shown here is derived from an EMBL/GenBank/DDBJ whole genome shotgun (WGS) entry which is preliminary data.</text>
</comment>
<dbReference type="AlphaFoldDB" id="A0AAN8UHW3"/>
<evidence type="ECO:0000313" key="3">
    <source>
        <dbReference type="Proteomes" id="UP001370490"/>
    </source>
</evidence>